<dbReference type="PANTHER" id="PTHR14614:SF132">
    <property type="entry name" value="PROTEIN-LYSINE METHYLTRANSFERASE C42C1.13"/>
    <property type="match status" value="1"/>
</dbReference>
<dbReference type="STRING" id="3068.D8TVK5"/>
<dbReference type="RefSeq" id="XP_002950270.1">
    <property type="nucleotide sequence ID" value="XM_002950224.1"/>
</dbReference>
<evidence type="ECO:0000313" key="3">
    <source>
        <dbReference type="Proteomes" id="UP000001058"/>
    </source>
</evidence>
<organism evidence="3">
    <name type="scientific">Volvox carteri f. nagariensis</name>
    <dbReference type="NCBI Taxonomy" id="3068"/>
    <lineage>
        <taxon>Eukaryota</taxon>
        <taxon>Viridiplantae</taxon>
        <taxon>Chlorophyta</taxon>
        <taxon>core chlorophytes</taxon>
        <taxon>Chlorophyceae</taxon>
        <taxon>CS clade</taxon>
        <taxon>Chlamydomonadales</taxon>
        <taxon>Volvocaceae</taxon>
        <taxon>Volvox</taxon>
    </lineage>
</organism>
<dbReference type="InParanoid" id="D8TVK5"/>
<dbReference type="eggNOG" id="KOG2793">
    <property type="taxonomic scope" value="Eukaryota"/>
</dbReference>
<dbReference type="SUPFAM" id="SSF53335">
    <property type="entry name" value="S-adenosyl-L-methionine-dependent methyltransferases"/>
    <property type="match status" value="1"/>
</dbReference>
<evidence type="ECO:0000256" key="1">
    <source>
        <dbReference type="SAM" id="MobiDB-lite"/>
    </source>
</evidence>
<reference evidence="2 3" key="1">
    <citation type="journal article" date="2010" name="Science">
        <title>Genomic analysis of organismal complexity in the multicellular green alga Volvox carteri.</title>
        <authorList>
            <person name="Prochnik S.E."/>
            <person name="Umen J."/>
            <person name="Nedelcu A.M."/>
            <person name="Hallmann A."/>
            <person name="Miller S.M."/>
            <person name="Nishii I."/>
            <person name="Ferris P."/>
            <person name="Kuo A."/>
            <person name="Mitros T."/>
            <person name="Fritz-Laylin L.K."/>
            <person name="Hellsten U."/>
            <person name="Chapman J."/>
            <person name="Simakov O."/>
            <person name="Rensing S.A."/>
            <person name="Terry A."/>
            <person name="Pangilinan J."/>
            <person name="Kapitonov V."/>
            <person name="Jurka J."/>
            <person name="Salamov A."/>
            <person name="Shapiro H."/>
            <person name="Schmutz J."/>
            <person name="Grimwood J."/>
            <person name="Lindquist E."/>
            <person name="Lucas S."/>
            <person name="Grigoriev I.V."/>
            <person name="Schmitt R."/>
            <person name="Kirk D."/>
            <person name="Rokhsar D.S."/>
        </authorList>
    </citation>
    <scope>NUCLEOTIDE SEQUENCE [LARGE SCALE GENOMIC DNA]</scope>
    <source>
        <strain evidence="3">f. Nagariensis / Eve</strain>
    </source>
</reference>
<dbReference type="Pfam" id="PF10294">
    <property type="entry name" value="Methyltransf_16"/>
    <property type="match status" value="2"/>
</dbReference>
<dbReference type="GeneID" id="9616682"/>
<protein>
    <submittedName>
        <fullName evidence="2">Uncharacterized protein</fullName>
    </submittedName>
</protein>
<name>D8TVK5_VOLCA</name>
<dbReference type="PANTHER" id="PTHR14614">
    <property type="entry name" value="HEPATOCELLULAR CARCINOMA-ASSOCIATED ANTIGEN"/>
    <property type="match status" value="1"/>
</dbReference>
<dbReference type="EMBL" id="GL378339">
    <property type="protein sequence ID" value="EFJ48471.1"/>
    <property type="molecule type" value="Genomic_DNA"/>
</dbReference>
<sequence length="403" mass="41540">MALVPYRVSGPAADQRATERLLQFPGGITLRLLQWPTADRGGAVPKPMTAAAATDVTVTTQPAAAGLAPGGARSSSASTFTDSQLQQQQQLSEPLPYQPQRQGPPLSSLANVGMVVWQAGFLLADFLLREAPECVRSCRGSGGGGGWGGATTISATCSDWRSLTVVDLGTGSGVVGIALALAGAQVYLTDLPHVVPLAAANVAVNCDPRVHRACVCSYRWGDDPAVASMESQAIGATGIPDDGLRAAAPAPSPLAGVEPDLITAADVLYHEDLLQPLMTALQRLSAPHTVSYVSYRVRQGGEVAAFLARAEAAGFAAEKVPAAALHEEYRYVERIGGPSAGGGLPYDSAMEGSDGNDGVGPPDLAVECGDARQLAPGMYGILRLCRRDPAVAAAGSTYGRQVE</sequence>
<dbReference type="KEGG" id="vcn:VOLCADRAFT_104649"/>
<dbReference type="Proteomes" id="UP000001058">
    <property type="component" value="Unassembled WGS sequence"/>
</dbReference>
<proteinExistence type="predicted"/>
<feature type="compositionally biased region" description="Low complexity" evidence="1">
    <location>
        <begin position="64"/>
        <end position="100"/>
    </location>
</feature>
<dbReference type="InterPro" id="IPR019410">
    <property type="entry name" value="Methyltransf_16"/>
</dbReference>
<gene>
    <name evidence="2" type="ORF">VOLCADRAFT_104649</name>
</gene>
<dbReference type="AlphaFoldDB" id="D8TVK5"/>
<dbReference type="Gene3D" id="3.40.50.150">
    <property type="entry name" value="Vaccinia Virus protein VP39"/>
    <property type="match status" value="1"/>
</dbReference>
<keyword evidence="3" id="KW-1185">Reference proteome</keyword>
<dbReference type="InterPro" id="IPR029063">
    <property type="entry name" value="SAM-dependent_MTases_sf"/>
</dbReference>
<accession>D8TVK5</accession>
<evidence type="ECO:0000313" key="2">
    <source>
        <dbReference type="EMBL" id="EFJ48471.1"/>
    </source>
</evidence>
<feature type="region of interest" description="Disordered" evidence="1">
    <location>
        <begin position="64"/>
        <end position="104"/>
    </location>
</feature>
<dbReference type="OrthoDB" id="46564at2759"/>